<keyword evidence="3" id="KW-1185">Reference proteome</keyword>
<gene>
    <name evidence="2" type="ORF">ABE541_06385</name>
</gene>
<organism evidence="2 3">
    <name type="scientific">Sphingobacterium kitahiroshimense</name>
    <dbReference type="NCBI Taxonomy" id="470446"/>
    <lineage>
        <taxon>Bacteria</taxon>
        <taxon>Pseudomonadati</taxon>
        <taxon>Bacteroidota</taxon>
        <taxon>Sphingobacteriia</taxon>
        <taxon>Sphingobacteriales</taxon>
        <taxon>Sphingobacteriaceae</taxon>
        <taxon>Sphingobacterium</taxon>
    </lineage>
</organism>
<dbReference type="InterPro" id="IPR024079">
    <property type="entry name" value="MetalloPept_cat_dom_sf"/>
</dbReference>
<dbReference type="Pfam" id="PF09471">
    <property type="entry name" value="Peptidase_M64"/>
    <property type="match status" value="2"/>
</dbReference>
<comment type="caution">
    <text evidence="2">The sequence shown here is derived from an EMBL/GenBank/DDBJ whole genome shotgun (WGS) entry which is preliminary data.</text>
</comment>
<dbReference type="Gene3D" id="3.40.390.10">
    <property type="entry name" value="Collagenase (Catalytic Domain)"/>
    <property type="match status" value="1"/>
</dbReference>
<dbReference type="EMBL" id="JBDJNQ010000002">
    <property type="protein sequence ID" value="MEN5376883.1"/>
    <property type="molecule type" value="Genomic_DNA"/>
</dbReference>
<feature type="domain" description="Ig-like" evidence="1">
    <location>
        <begin position="409"/>
        <end position="477"/>
    </location>
</feature>
<name>A0ABV0BSH0_9SPHI</name>
<accession>A0ABV0BSH0</accession>
<evidence type="ECO:0000259" key="1">
    <source>
        <dbReference type="Pfam" id="PF19081"/>
    </source>
</evidence>
<reference evidence="2 3" key="1">
    <citation type="submission" date="2024-04" db="EMBL/GenBank/DDBJ databases">
        <title>WGS of bacteria from Torrens River.</title>
        <authorList>
            <person name="Wyrsch E.R."/>
            <person name="Drigo B."/>
        </authorList>
    </citation>
    <scope>NUCLEOTIDE SEQUENCE [LARGE SCALE GENOMIC DNA]</scope>
    <source>
        <strain evidence="2 3">TWI391</strain>
    </source>
</reference>
<dbReference type="InterPro" id="IPR019026">
    <property type="entry name" value="Peptidase_M64_IgA"/>
</dbReference>
<dbReference type="RefSeq" id="WP_183917421.1">
    <property type="nucleotide sequence ID" value="NZ_JBDJLH010000003.1"/>
</dbReference>
<dbReference type="Proteomes" id="UP001409291">
    <property type="component" value="Unassembled WGS sequence"/>
</dbReference>
<protein>
    <submittedName>
        <fullName evidence="2">M64 family metallopeptidase</fullName>
    </submittedName>
</protein>
<evidence type="ECO:0000313" key="3">
    <source>
        <dbReference type="Proteomes" id="UP001409291"/>
    </source>
</evidence>
<sequence>MNIRLQHFLFSFIFLFLLFPNCFAQRYAIDTLQYQGTDQKVVNLVILGDGYTQAQLLDFEEDAKRFTDYFFQTEPFRQYSNYFNVFAIKTPSLESGAVHDCTASDCVHGNTDLSQYPARFNKFTKKYPVPIASPNTIFGSSFDNGGLHRLVVPQKYQVIEQVLKEHIPNYTQVVILVNSPFYGGSGGKYATATVNFMSNDIAVHEIGHSFSILADEYWAGNQYAIEGPNRSQESDPTKVPWKHWVGTQGVGVYSYGGSGSKSTWFRPHEFCKMQYLVAPFCAVCQEVFVETIHYKTNPILATLPVASKPLDADSMSVFSLKLLKPSPNTLEVKWYLNNRLIDQNIDSIYLNMGMLEVGVNVLKAIVKDTTSLVRIHSHQQHVYETVWSINNKMDRTLAMPLSNWGDTLETCYNGGQVLSIKHASRGLTYNWYSEHQLTVPFATGSNVSVNNIHESTVYFVESMWQGKKSEKKRILVKVFDKVEKPKGAKVRFDKKLNKIRVTLNEKIDDRYNYLWCNENGTLLYEWDEFNGEYVSPKGNNNELLLNKSNSNSKIYVLKVNKTTTCRSEKLEILISKF</sequence>
<dbReference type="Pfam" id="PF19081">
    <property type="entry name" value="Ig_7"/>
    <property type="match status" value="1"/>
</dbReference>
<evidence type="ECO:0000313" key="2">
    <source>
        <dbReference type="EMBL" id="MEN5376883.1"/>
    </source>
</evidence>
<dbReference type="InterPro" id="IPR044023">
    <property type="entry name" value="Ig_7"/>
</dbReference>
<proteinExistence type="predicted"/>